<reference evidence="5" key="1">
    <citation type="submission" date="2015-07" db="EMBL/GenBank/DDBJ databases">
        <title>Annotation of Plasmodium falciparum IGH-CR14.</title>
        <authorList>
            <consortium name="The Broad Institute Genome Sequencing Platform"/>
            <person name="Volkman S.K."/>
            <person name="Neafsey D.E."/>
            <person name="Dash A.P."/>
            <person name="Chitnis C.E."/>
            <person name="Hartl D.L."/>
            <person name="Young S.K."/>
            <person name="Zeng Q."/>
            <person name="Koehrsen M."/>
            <person name="Alvarado L."/>
            <person name="Berlin A."/>
            <person name="Borenstein D."/>
            <person name="Chapman S.B."/>
            <person name="Chen Z."/>
            <person name="Engels R."/>
            <person name="Freedman E."/>
            <person name="Gellesch M."/>
            <person name="Goldberg J."/>
            <person name="Griggs A."/>
            <person name="Gujja S."/>
            <person name="Heilman E.R."/>
            <person name="Heiman D.I."/>
            <person name="Howarth C."/>
            <person name="Jen D."/>
            <person name="Larson L."/>
            <person name="Mehta T."/>
            <person name="Neiman D."/>
            <person name="Park D."/>
            <person name="Pearson M."/>
            <person name="Roberts A."/>
            <person name="Saif S."/>
            <person name="Shea T."/>
            <person name="Shenoy N."/>
            <person name="Sisk P."/>
            <person name="Stolte C."/>
            <person name="Sykes S."/>
            <person name="Walk T."/>
            <person name="White J."/>
            <person name="Yandava C."/>
            <person name="Haas B."/>
            <person name="Henn M.R."/>
            <person name="Nusbaum C."/>
            <person name="Birren B."/>
        </authorList>
    </citation>
    <scope>NUCLEOTIDE SEQUENCE [LARGE SCALE GENOMIC DNA]</scope>
    <source>
        <strain evidence="5">IGH-CR14</strain>
    </source>
</reference>
<dbReference type="GO" id="GO:0007018">
    <property type="term" value="P:microtubule-based movement"/>
    <property type="evidence" value="ECO:0007669"/>
    <property type="project" value="InterPro"/>
</dbReference>
<feature type="domain" description="Dynein heavy chain tail" evidence="3">
    <location>
        <begin position="458"/>
        <end position="822"/>
    </location>
</feature>
<evidence type="ECO:0000256" key="1">
    <source>
        <dbReference type="SAM" id="Coils"/>
    </source>
</evidence>
<feature type="coiled-coil region" evidence="1">
    <location>
        <begin position="1281"/>
        <end position="1315"/>
    </location>
</feature>
<evidence type="ECO:0000313" key="4">
    <source>
        <dbReference type="EMBL" id="KNG76510.1"/>
    </source>
</evidence>
<dbReference type="Pfam" id="PF08385">
    <property type="entry name" value="DHC_N1"/>
    <property type="match status" value="1"/>
</dbReference>
<dbReference type="GO" id="GO:0030286">
    <property type="term" value="C:dynein complex"/>
    <property type="evidence" value="ECO:0007669"/>
    <property type="project" value="InterPro"/>
</dbReference>
<proteinExistence type="predicted"/>
<name>A0A0L1IBB6_PLAFA</name>
<feature type="compositionally biased region" description="Basic and acidic residues" evidence="2">
    <location>
        <begin position="103"/>
        <end position="117"/>
    </location>
</feature>
<feature type="coiled-coil region" evidence="1">
    <location>
        <begin position="1203"/>
        <end position="1230"/>
    </location>
</feature>
<dbReference type="Proteomes" id="UP000054562">
    <property type="component" value="Unassembled WGS sequence"/>
</dbReference>
<keyword evidence="1" id="KW-0175">Coiled coil</keyword>
<accession>A0A0L1IBB6</accession>
<evidence type="ECO:0000313" key="5">
    <source>
        <dbReference type="Proteomes" id="UP000054562"/>
    </source>
</evidence>
<dbReference type="PANTHER" id="PTHR22878">
    <property type="entry name" value="DYNEIN HEAVY CHAIN 6, AXONEMAL-LIKE-RELATED"/>
    <property type="match status" value="1"/>
</dbReference>
<dbReference type="InterPro" id="IPR013594">
    <property type="entry name" value="Dynein_heavy_tail"/>
</dbReference>
<dbReference type="InterPro" id="IPR026983">
    <property type="entry name" value="DHC"/>
</dbReference>
<gene>
    <name evidence="4" type="ORF">PFMG_02613</name>
</gene>
<feature type="region of interest" description="Disordered" evidence="2">
    <location>
        <begin position="134"/>
        <end position="154"/>
    </location>
</feature>
<dbReference type="GO" id="GO:0051959">
    <property type="term" value="F:dynein light intermediate chain binding"/>
    <property type="evidence" value="ECO:0007669"/>
    <property type="project" value="InterPro"/>
</dbReference>
<sequence length="1402" mass="169411">MNNEIEIYIKNKIIGMLNIHDHVLEECLKDTKNKNNFIYFLSSSPINTTLFFVLHKYTHEECEIDKELNINPNDDTKNILTKDEQTQNKKDKHNQDDVEDVDSDNKKEEEQNIKNDLLEDNDVTYTNHINKSNNVAKENIKQEDESNTLDIHTNNNDKEELKNKKKEMKYILKMSINNACIDEYIEEENEIYDNNNNHVGKKKKKKNIYKQVIYFLKINDKKINNINIEEYFNKTYTFGNLHPNYINNFKTFFKIFFIPFFQCLLKKNNSLEYFTNDIEQNEKIENILMKLKNIKKKEDLNNNYYEEYQNKYLNFIEKSKYSGRQYDELINEAPENGLFLSHQGNSIQKVDINQNEKEKIYKYEHEITNIYKDKDKNINVYTNTNTNIDIDIYNKEPPYHQYQDIHPYNYNKKYLLNSFFYLLNYYKQIIKLEQFTHNEIVGDIIKLKDDQDNIDKYLKNICQIIKEFLLKEKKNDKKRKNDKTRVEYWKERYHRIYNVHEQINSKKFEQILDNLKGKNYNKELCNEIKLILLDIDNIHMESFEMIKFSKLLETSFEKLKHIHIDHMKNGIKLVIKKIKNIWLSSKYFRKEDIIIAFFLRLSNIIFDLILYISIKVKKLNKPKKIKKIISKCIDILKFYEKEFIYVKLDIEIIDIRKNWYFDKYIIFKDIRHLQHILATLYTVYSEIIYFTDLCLLKLKKLVNNKKIMNNIIIEINKLYQPFSDLLKNIYLYDDERIMILMKKLNEQCLKIEKKCIKIIYIQFSNLRNTTCTYLLVEKFQNLKKSYKIDRLLIKKLYDILFLYKKELYHYMNLFNNIENVKNMYNIKNMYNMKSMDNTKGIHKNKSGDYNIKGLCTYETLIENNFQKIKFLHNYYKPSLYIKEDIYSDVFLNNSIQNIFKLISKLLTNLLLSSSEFIRWLDYSCIEVPISLKEDFDVFKMKFSFYQSVSKNKIIIDRIIHIHQLIQNVFQKANKYIYSFLKYDNIINTIIKTQTNFNKNQKHNTYPLIYYDNVLKTITNIQNKIHKEKDKKNIQFISLNISFVLNSIKTKLNHSKKFFFNNLHFIFTTLKCSTLSEITKYSAILKTSSNSMDKYENIIKTINTIKSENINIEINIQKTEEIYNILTIYQDNHIKDEQKDKLFSLYPLYLNMLNLAFFNDNLMFAIKQEFYKNTKEKIILFEEKVKNILEMFHSSGPSSQNIDLNEGMESLKKYINNFKELEIEKEEIIKAQILCNMKILLFENFYLLKNTIKIYNSIYSIYNSYNTRINDFLDVIYYKLNIKEINKSLTEVKNELTELQKNQEEAKNILAFKKIKEELYKMNIILTIVFLLQNTNMKLSNWKEIINLHLNRKQIKNKTILENTIIINDKTINIKSITLYDMQQLQIYLYFNDIKYIIYKIKV</sequence>
<feature type="compositionally biased region" description="Basic and acidic residues" evidence="2">
    <location>
        <begin position="68"/>
        <end position="96"/>
    </location>
</feature>
<evidence type="ECO:0000256" key="2">
    <source>
        <dbReference type="SAM" id="MobiDB-lite"/>
    </source>
</evidence>
<feature type="region of interest" description="Disordered" evidence="2">
    <location>
        <begin position="68"/>
        <end position="121"/>
    </location>
</feature>
<dbReference type="EMBL" id="GG665169">
    <property type="protein sequence ID" value="KNG76510.1"/>
    <property type="molecule type" value="Genomic_DNA"/>
</dbReference>
<dbReference type="GO" id="GO:0045505">
    <property type="term" value="F:dynein intermediate chain binding"/>
    <property type="evidence" value="ECO:0007669"/>
    <property type="project" value="InterPro"/>
</dbReference>
<reference evidence="5" key="2">
    <citation type="submission" date="2015-07" db="EMBL/GenBank/DDBJ databases">
        <title>The genome sequence of Plasmodium falciparum IGH-CR14.</title>
        <authorList>
            <consortium name="The Broad Institute Genome Sequencing Platform"/>
            <person name="Volkman S.K."/>
            <person name="Neafsey D.E."/>
            <person name="Dash A.P."/>
            <person name="Chitnis C.E."/>
            <person name="Hartl D.L."/>
            <person name="Young S.K."/>
            <person name="Kodira C.D."/>
            <person name="Zeng Q."/>
            <person name="Koehrsen M."/>
            <person name="Godfrey P."/>
            <person name="Alvarado L."/>
            <person name="Berlin A."/>
            <person name="Borenstein D."/>
            <person name="Chen Z."/>
            <person name="Engels R."/>
            <person name="Freedman E."/>
            <person name="Gellesch M."/>
            <person name="Goldberg J."/>
            <person name="Griggs A."/>
            <person name="Gujja S."/>
            <person name="Heiman D."/>
            <person name="Hepburn T."/>
            <person name="Howarth C."/>
            <person name="Jen D."/>
            <person name="Larson L."/>
            <person name="Lewis B."/>
            <person name="Mehta T."/>
            <person name="Park D."/>
            <person name="Pearson M."/>
            <person name="Roberts A."/>
            <person name="Saif S."/>
            <person name="Shea T."/>
            <person name="Shenoy N."/>
            <person name="Sisk P."/>
            <person name="Stolte C."/>
            <person name="Sykes S."/>
            <person name="Walk T."/>
            <person name="White J."/>
            <person name="Yandava C."/>
            <person name="Wirth D.F."/>
            <person name="Nusbaum C."/>
            <person name="Birren B."/>
        </authorList>
    </citation>
    <scope>NUCLEOTIDE SEQUENCE [LARGE SCALE GENOMIC DNA]</scope>
    <source>
        <strain evidence="5">IGH-CR14</strain>
    </source>
</reference>
<organism evidence="4 5">
    <name type="scientific">Plasmodium falciparum IGH-CR14</name>
    <dbReference type="NCBI Taxonomy" id="580059"/>
    <lineage>
        <taxon>Eukaryota</taxon>
        <taxon>Sar</taxon>
        <taxon>Alveolata</taxon>
        <taxon>Apicomplexa</taxon>
        <taxon>Aconoidasida</taxon>
        <taxon>Haemosporida</taxon>
        <taxon>Plasmodiidae</taxon>
        <taxon>Plasmodium</taxon>
        <taxon>Plasmodium (Laverania)</taxon>
    </lineage>
</organism>
<evidence type="ECO:0000259" key="3">
    <source>
        <dbReference type="Pfam" id="PF08385"/>
    </source>
</evidence>
<protein>
    <recommendedName>
        <fullName evidence="3">Dynein heavy chain tail domain-containing protein</fullName>
    </recommendedName>
</protein>